<dbReference type="InterPro" id="IPR040818">
    <property type="entry name" value="Tsi6"/>
</dbReference>
<accession>F0J3X9</accession>
<dbReference type="AlphaFoldDB" id="F0J3X9"/>
<protein>
    <submittedName>
        <fullName evidence="1">Uncharacterized protein</fullName>
    </submittedName>
</protein>
<dbReference type="Pfam" id="PF18660">
    <property type="entry name" value="Tsi6"/>
    <property type="match status" value="1"/>
</dbReference>
<name>F0J3X9_ACIMA</name>
<sequence>MDDLEPDLADALQRCESLLAGRPGLPPLVSIRNQLIYLQQVCAGTAGPERLAEIILGLLAVREVEGWDDELADLLHSIQAAVNRRATPLA</sequence>
<dbReference type="RefSeq" id="WP_013640831.1">
    <property type="nucleotide sequence ID" value="NC_015186.1"/>
</dbReference>
<keyword evidence="2" id="KW-1185">Reference proteome</keyword>
<evidence type="ECO:0000313" key="1">
    <source>
        <dbReference type="EMBL" id="BAJ82120.1"/>
    </source>
</evidence>
<organism evidence="1 2">
    <name type="scientific">Acidiphilium multivorum (strain DSM 11245 / JCM 8867 / NBRC 100883 / AIU 301)</name>
    <dbReference type="NCBI Taxonomy" id="926570"/>
    <lineage>
        <taxon>Bacteria</taxon>
        <taxon>Pseudomonadati</taxon>
        <taxon>Pseudomonadota</taxon>
        <taxon>Alphaproteobacteria</taxon>
        <taxon>Acetobacterales</taxon>
        <taxon>Acidocellaceae</taxon>
        <taxon>Acidiphilium</taxon>
    </lineage>
</organism>
<gene>
    <name evidence="1" type="ordered locus">ACMV_27730</name>
</gene>
<proteinExistence type="predicted"/>
<dbReference type="HOGENOM" id="CLU_179030_0_0_5"/>
<dbReference type="Proteomes" id="UP000007100">
    <property type="component" value="Chromosome"/>
</dbReference>
<reference evidence="1 2" key="1">
    <citation type="submission" date="2010-12" db="EMBL/GenBank/DDBJ databases">
        <title>Whole genome sequence of Acidiphilium multivorum AIU301.</title>
        <authorList>
            <person name="Narita-Yamada S."/>
            <person name="Nakamura S."/>
            <person name="Ito N."/>
            <person name="Takarada H."/>
            <person name="Katano Y."/>
            <person name="Nakazawa H."/>
            <person name="Hosoyama A."/>
            <person name="Yamada R."/>
            <person name="Fujita N."/>
        </authorList>
    </citation>
    <scope>NUCLEOTIDE SEQUENCE [LARGE SCALE GENOMIC DNA]</scope>
    <source>
        <strain evidence="2">DSM 11245 / JCM 8867 / AIU301</strain>
    </source>
</reference>
<evidence type="ECO:0000313" key="2">
    <source>
        <dbReference type="Proteomes" id="UP000007100"/>
    </source>
</evidence>
<dbReference type="EMBL" id="AP012035">
    <property type="protein sequence ID" value="BAJ82120.1"/>
    <property type="molecule type" value="Genomic_DNA"/>
</dbReference>
<dbReference type="KEGG" id="amv:ACMV_27730"/>